<sequence>MWPKCETLEKIYNRAARAFLNRNVTLTHELLETGFKSLQTVPFTASVFRKWDILRITFDTMLYTSPPTPSMGISSLNDMLSKTPQGFVDDMYNRSLELFREPEGNASLPSHVLSALVYSSLKTDAPDVGRRMIEDWLVGRADSENLSSSWMSSSSSSPTQDGYDADGSVNGDSPKDGISLGDAGDGYSKILELYCIQVLPKLEQWEYATEFLEYESELDPEARDNLKQSLRSLHAQAIASRLPSSSFSSPFSSTMLSPPSSARRTYSPAPSTSSSSSSLSTTSTHTVVPSTPRAKPPLAASAEVPEEGSAEGSDGTITPRQRPTVRSRSSKGKGKQRSRTPLPSTPPSSGAASAHAHPLNSKSLTPLSLPKTHLNSSPPRRQNLDTFSLIKASLGPYTGQIIRASSANKIASLMVVFLVIPILSLLVRMLRRQRLSAGSRLGGGGTSVDLVRQRLHAVNASTSAVGALSKLLANAWWVIIRVVLDAVKMAGSGLV</sequence>
<evidence type="ECO:0000256" key="1">
    <source>
        <dbReference type="SAM" id="MobiDB-lite"/>
    </source>
</evidence>
<keyword evidence="2" id="KW-1133">Transmembrane helix</keyword>
<feature type="compositionally biased region" description="Low complexity" evidence="1">
    <location>
        <begin position="147"/>
        <end position="157"/>
    </location>
</feature>
<keyword evidence="2" id="KW-0812">Transmembrane</keyword>
<accession>A0A9P5PAS8</accession>
<name>A0A9P5PAS8_9AGAR</name>
<keyword evidence="4" id="KW-1185">Reference proteome</keyword>
<evidence type="ECO:0000256" key="2">
    <source>
        <dbReference type="SAM" id="Phobius"/>
    </source>
</evidence>
<feature type="compositionally biased region" description="Polar residues" evidence="1">
    <location>
        <begin position="373"/>
        <end position="382"/>
    </location>
</feature>
<feature type="compositionally biased region" description="Basic residues" evidence="1">
    <location>
        <begin position="323"/>
        <end position="338"/>
    </location>
</feature>
<dbReference type="OrthoDB" id="3981028at2759"/>
<proteinExistence type="predicted"/>
<dbReference type="EMBL" id="JADNRY010000305">
    <property type="protein sequence ID" value="KAF9059382.1"/>
    <property type="molecule type" value="Genomic_DNA"/>
</dbReference>
<dbReference type="Proteomes" id="UP000772434">
    <property type="component" value="Unassembled WGS sequence"/>
</dbReference>
<feature type="compositionally biased region" description="Low complexity" evidence="1">
    <location>
        <begin position="243"/>
        <end position="292"/>
    </location>
</feature>
<feature type="region of interest" description="Disordered" evidence="1">
    <location>
        <begin position="243"/>
        <end position="382"/>
    </location>
</feature>
<gene>
    <name evidence="3" type="ORF">BDP27DRAFT_1394613</name>
</gene>
<feature type="transmembrane region" description="Helical" evidence="2">
    <location>
        <begin position="410"/>
        <end position="430"/>
    </location>
</feature>
<feature type="region of interest" description="Disordered" evidence="1">
    <location>
        <begin position="146"/>
        <end position="177"/>
    </location>
</feature>
<protein>
    <submittedName>
        <fullName evidence="3">Uncharacterized protein</fullName>
    </submittedName>
</protein>
<evidence type="ECO:0000313" key="3">
    <source>
        <dbReference type="EMBL" id="KAF9059382.1"/>
    </source>
</evidence>
<dbReference type="AlphaFoldDB" id="A0A9P5PAS8"/>
<keyword evidence="2" id="KW-0472">Membrane</keyword>
<evidence type="ECO:0000313" key="4">
    <source>
        <dbReference type="Proteomes" id="UP000772434"/>
    </source>
</evidence>
<organism evidence="3 4">
    <name type="scientific">Rhodocollybia butyracea</name>
    <dbReference type="NCBI Taxonomy" id="206335"/>
    <lineage>
        <taxon>Eukaryota</taxon>
        <taxon>Fungi</taxon>
        <taxon>Dikarya</taxon>
        <taxon>Basidiomycota</taxon>
        <taxon>Agaricomycotina</taxon>
        <taxon>Agaricomycetes</taxon>
        <taxon>Agaricomycetidae</taxon>
        <taxon>Agaricales</taxon>
        <taxon>Marasmiineae</taxon>
        <taxon>Omphalotaceae</taxon>
        <taxon>Rhodocollybia</taxon>
    </lineage>
</organism>
<reference evidence="3" key="1">
    <citation type="submission" date="2020-11" db="EMBL/GenBank/DDBJ databases">
        <authorList>
            <consortium name="DOE Joint Genome Institute"/>
            <person name="Ahrendt S."/>
            <person name="Riley R."/>
            <person name="Andreopoulos W."/>
            <person name="Labutti K."/>
            <person name="Pangilinan J."/>
            <person name="Ruiz-Duenas F.J."/>
            <person name="Barrasa J.M."/>
            <person name="Sanchez-Garcia M."/>
            <person name="Camarero S."/>
            <person name="Miyauchi S."/>
            <person name="Serrano A."/>
            <person name="Linde D."/>
            <person name="Babiker R."/>
            <person name="Drula E."/>
            <person name="Ayuso-Fernandez I."/>
            <person name="Pacheco R."/>
            <person name="Padilla G."/>
            <person name="Ferreira P."/>
            <person name="Barriuso J."/>
            <person name="Kellner H."/>
            <person name="Castanera R."/>
            <person name="Alfaro M."/>
            <person name="Ramirez L."/>
            <person name="Pisabarro A.G."/>
            <person name="Kuo A."/>
            <person name="Tritt A."/>
            <person name="Lipzen A."/>
            <person name="He G."/>
            <person name="Yan M."/>
            <person name="Ng V."/>
            <person name="Cullen D."/>
            <person name="Martin F."/>
            <person name="Rosso M.-N."/>
            <person name="Henrissat B."/>
            <person name="Hibbett D."/>
            <person name="Martinez A.T."/>
            <person name="Grigoriev I.V."/>
        </authorList>
    </citation>
    <scope>NUCLEOTIDE SEQUENCE</scope>
    <source>
        <strain evidence="3">AH 40177</strain>
    </source>
</reference>
<feature type="compositionally biased region" description="Low complexity" evidence="1">
    <location>
        <begin position="339"/>
        <end position="359"/>
    </location>
</feature>
<comment type="caution">
    <text evidence="3">The sequence shown here is derived from an EMBL/GenBank/DDBJ whole genome shotgun (WGS) entry which is preliminary data.</text>
</comment>